<name>A0A9W8R3Z0_9HYPO</name>
<dbReference type="Pfam" id="PF20237">
    <property type="entry name" value="DUF6594"/>
    <property type="match status" value="1"/>
</dbReference>
<proteinExistence type="predicted"/>
<reference evidence="4" key="1">
    <citation type="submission" date="2022-09" db="EMBL/GenBank/DDBJ databases">
        <title>Fusarium specimens isolated from Avocado Roots.</title>
        <authorList>
            <person name="Stajich J."/>
            <person name="Roper C."/>
            <person name="Heimlech-Rivalta G."/>
        </authorList>
    </citation>
    <scope>NUCLEOTIDE SEQUENCE</scope>
    <source>
        <strain evidence="4">A02</strain>
    </source>
</reference>
<evidence type="ECO:0000256" key="1">
    <source>
        <dbReference type="SAM" id="Coils"/>
    </source>
</evidence>
<evidence type="ECO:0000313" key="4">
    <source>
        <dbReference type="EMBL" id="KAJ4185661.1"/>
    </source>
</evidence>
<feature type="transmembrane region" description="Helical" evidence="2">
    <location>
        <begin position="266"/>
        <end position="285"/>
    </location>
</feature>
<feature type="transmembrane region" description="Helical" evidence="2">
    <location>
        <begin position="212"/>
        <end position="231"/>
    </location>
</feature>
<dbReference type="Proteomes" id="UP001152087">
    <property type="component" value="Unassembled WGS sequence"/>
</dbReference>
<keyword evidence="1" id="KW-0175">Coiled coil</keyword>
<keyword evidence="5" id="KW-1185">Reference proteome</keyword>
<evidence type="ECO:0000256" key="2">
    <source>
        <dbReference type="SAM" id="Phobius"/>
    </source>
</evidence>
<keyword evidence="2" id="KW-0472">Membrane</keyword>
<dbReference type="EMBL" id="JAOQAV010000022">
    <property type="protein sequence ID" value="KAJ4185661.1"/>
    <property type="molecule type" value="Genomic_DNA"/>
</dbReference>
<feature type="domain" description="DUF6594" evidence="3">
    <location>
        <begin position="12"/>
        <end position="278"/>
    </location>
</feature>
<gene>
    <name evidence="4" type="ORF">NW755_008107</name>
</gene>
<feature type="coiled-coil region" evidence="1">
    <location>
        <begin position="80"/>
        <end position="107"/>
    </location>
</feature>
<dbReference type="AlphaFoldDB" id="A0A9W8R3Z0"/>
<keyword evidence="2" id="KW-1133">Transmembrane helix</keyword>
<dbReference type="PANTHER" id="PTHR34502">
    <property type="entry name" value="DUF6594 DOMAIN-CONTAINING PROTEIN-RELATED"/>
    <property type="match status" value="1"/>
</dbReference>
<protein>
    <recommendedName>
        <fullName evidence="3">DUF6594 domain-containing protein</fullName>
    </recommendedName>
</protein>
<comment type="caution">
    <text evidence="4">The sequence shown here is derived from an EMBL/GenBank/DDBJ whole genome shotgun (WGS) entry which is preliminary data.</text>
</comment>
<evidence type="ECO:0000259" key="3">
    <source>
        <dbReference type="Pfam" id="PF20237"/>
    </source>
</evidence>
<dbReference type="PANTHER" id="PTHR34502:SF5">
    <property type="entry name" value="DUF6594 DOMAIN-CONTAINING PROTEIN"/>
    <property type="match status" value="1"/>
</dbReference>
<feature type="transmembrane region" description="Helical" evidence="2">
    <location>
        <begin position="243"/>
        <end position="260"/>
    </location>
</feature>
<keyword evidence="2" id="KW-0812">Transmembrane</keyword>
<dbReference type="InterPro" id="IPR046529">
    <property type="entry name" value="DUF6594"/>
</dbReference>
<organism evidence="4 5">
    <name type="scientific">Fusarium falciforme</name>
    <dbReference type="NCBI Taxonomy" id="195108"/>
    <lineage>
        <taxon>Eukaryota</taxon>
        <taxon>Fungi</taxon>
        <taxon>Dikarya</taxon>
        <taxon>Ascomycota</taxon>
        <taxon>Pezizomycotina</taxon>
        <taxon>Sordariomycetes</taxon>
        <taxon>Hypocreomycetidae</taxon>
        <taxon>Hypocreales</taxon>
        <taxon>Nectriaceae</taxon>
        <taxon>Fusarium</taxon>
        <taxon>Fusarium solani species complex</taxon>
    </lineage>
</organism>
<accession>A0A9W8R3Z0</accession>
<evidence type="ECO:0000313" key="5">
    <source>
        <dbReference type="Proteomes" id="UP001152087"/>
    </source>
</evidence>
<sequence>MEPLGEYNQSKYLRLARLMSFDKNLAIFRRFDDVNIMCLLGLQAEIVHLRHQFYKTNYAEKNAQQGQQFDESFLQSREKNSNQHQKLEQLREKLVMYNRMLAEYSQMSRLQSPRHRQLDCLRNWLMDRDGGENFQEDDVEFDTWLGEEQANSDLYVALQPGIDEDDLFTRSIMRFIGGPFHRAIGDRMKVGKVIDEGSGIMTYRDSNIVKTINFIVTVIAAVLPPLTILVLNSVDKTKVRIDLTVLFTAIFAIILAAFSKAKRVEILVATATFAAVEVVFIGSAIPSSEKAQITGNLTLLETINGD</sequence>